<dbReference type="Proteomes" id="UP000813461">
    <property type="component" value="Unassembled WGS sequence"/>
</dbReference>
<dbReference type="OrthoDB" id="10263401at2759"/>
<accession>A0A8K0QZK3</accession>
<dbReference type="AlphaFoldDB" id="A0A8K0QZK3"/>
<dbReference type="Pfam" id="PF13376">
    <property type="entry name" value="OmdA"/>
    <property type="match status" value="1"/>
</dbReference>
<name>A0A8K0QZK3_9PLEO</name>
<evidence type="ECO:0000313" key="2">
    <source>
        <dbReference type="EMBL" id="KAH7079508.1"/>
    </source>
</evidence>
<proteinExistence type="predicted"/>
<feature type="region of interest" description="Disordered" evidence="1">
    <location>
        <begin position="194"/>
        <end position="263"/>
    </location>
</feature>
<sequence length="263" mass="28640">MPTTSPPSDFPSQAFPTAADFESFLEREHNSAPGLYLKFAKKASGIPSITGAEAVEVALCYGWIDGRANSIDENWWTVRFTPRRAKSIWSQKNVGTVARLIEEGRMRPAGLAAIDAAKADGRWDRAYAGPANMVTPEDFTAALAAEPTAQAHFDGMKKSEKYAVLMPLATVSEKNRTKKIESLVQTLAVGKKLDNTESSKKSAKATTSRQSQKSGVKKVTESSGTNGRAKKTRSVPRQTATVEDGTTYDRSSRPKRDGLRPRT</sequence>
<organism evidence="2 3">
    <name type="scientific">Paraphoma chrysanthemicola</name>
    <dbReference type="NCBI Taxonomy" id="798071"/>
    <lineage>
        <taxon>Eukaryota</taxon>
        <taxon>Fungi</taxon>
        <taxon>Dikarya</taxon>
        <taxon>Ascomycota</taxon>
        <taxon>Pezizomycotina</taxon>
        <taxon>Dothideomycetes</taxon>
        <taxon>Pleosporomycetidae</taxon>
        <taxon>Pleosporales</taxon>
        <taxon>Pleosporineae</taxon>
        <taxon>Phaeosphaeriaceae</taxon>
        <taxon>Paraphoma</taxon>
    </lineage>
</organism>
<feature type="compositionally biased region" description="Basic and acidic residues" evidence="1">
    <location>
        <begin position="250"/>
        <end position="263"/>
    </location>
</feature>
<keyword evidence="3" id="KW-1185">Reference proteome</keyword>
<protein>
    <submittedName>
        <fullName evidence="2">Uncharacterized protein</fullName>
    </submittedName>
</protein>
<dbReference type="EMBL" id="JAGMVJ010000016">
    <property type="protein sequence ID" value="KAH7079508.1"/>
    <property type="molecule type" value="Genomic_DNA"/>
</dbReference>
<evidence type="ECO:0000256" key="1">
    <source>
        <dbReference type="SAM" id="MobiDB-lite"/>
    </source>
</evidence>
<gene>
    <name evidence="2" type="ORF">FB567DRAFT_595505</name>
</gene>
<reference evidence="2" key="1">
    <citation type="journal article" date="2021" name="Nat. Commun.">
        <title>Genetic determinants of endophytism in the Arabidopsis root mycobiome.</title>
        <authorList>
            <person name="Mesny F."/>
            <person name="Miyauchi S."/>
            <person name="Thiergart T."/>
            <person name="Pickel B."/>
            <person name="Atanasova L."/>
            <person name="Karlsson M."/>
            <person name="Huettel B."/>
            <person name="Barry K.W."/>
            <person name="Haridas S."/>
            <person name="Chen C."/>
            <person name="Bauer D."/>
            <person name="Andreopoulos W."/>
            <person name="Pangilinan J."/>
            <person name="LaButti K."/>
            <person name="Riley R."/>
            <person name="Lipzen A."/>
            <person name="Clum A."/>
            <person name="Drula E."/>
            <person name="Henrissat B."/>
            <person name="Kohler A."/>
            <person name="Grigoriev I.V."/>
            <person name="Martin F.M."/>
            <person name="Hacquard S."/>
        </authorList>
    </citation>
    <scope>NUCLEOTIDE SEQUENCE</scope>
    <source>
        <strain evidence="2">MPI-SDFR-AT-0120</strain>
    </source>
</reference>
<comment type="caution">
    <text evidence="2">The sequence shown here is derived from an EMBL/GenBank/DDBJ whole genome shotgun (WGS) entry which is preliminary data.</text>
</comment>
<evidence type="ECO:0000313" key="3">
    <source>
        <dbReference type="Proteomes" id="UP000813461"/>
    </source>
</evidence>